<dbReference type="PROSITE" id="PS00678">
    <property type="entry name" value="WD_REPEATS_1"/>
    <property type="match status" value="1"/>
</dbReference>
<evidence type="ECO:0000259" key="6">
    <source>
        <dbReference type="PROSITE" id="PS50197"/>
    </source>
</evidence>
<keyword evidence="5" id="KW-0472">Membrane</keyword>
<keyword evidence="1 3" id="KW-0853">WD repeat</keyword>
<dbReference type="InterPro" id="IPR023362">
    <property type="entry name" value="PH-BEACH_dom"/>
</dbReference>
<feature type="compositionally biased region" description="Low complexity" evidence="4">
    <location>
        <begin position="10"/>
        <end position="20"/>
    </location>
</feature>
<dbReference type="Pfam" id="PF02138">
    <property type="entry name" value="Beach"/>
    <property type="match status" value="1"/>
</dbReference>
<dbReference type="PROSITE" id="PS50294">
    <property type="entry name" value="WD_REPEATS_REGION"/>
    <property type="match status" value="1"/>
</dbReference>
<keyword evidence="2" id="KW-0677">Repeat</keyword>
<dbReference type="InterPro" id="IPR000409">
    <property type="entry name" value="BEACH_dom"/>
</dbReference>
<evidence type="ECO:0000256" key="5">
    <source>
        <dbReference type="SAM" id="Phobius"/>
    </source>
</evidence>
<keyword evidence="9" id="KW-1185">Reference proteome</keyword>
<dbReference type="SUPFAM" id="SSF50978">
    <property type="entry name" value="WD40 repeat-like"/>
    <property type="match status" value="1"/>
</dbReference>
<evidence type="ECO:0000256" key="2">
    <source>
        <dbReference type="ARBA" id="ARBA00022737"/>
    </source>
</evidence>
<dbReference type="PROSITE" id="PS50197">
    <property type="entry name" value="BEACH"/>
    <property type="match status" value="1"/>
</dbReference>
<dbReference type="SUPFAM" id="SSF81837">
    <property type="entry name" value="BEACH domain"/>
    <property type="match status" value="1"/>
</dbReference>
<dbReference type="Gene3D" id="2.30.29.30">
    <property type="entry name" value="Pleckstrin-homology domain (PH domain)/Phosphotyrosine-binding domain (PTB)"/>
    <property type="match status" value="1"/>
</dbReference>
<feature type="domain" description="BEACH-type PH" evidence="7">
    <location>
        <begin position="1443"/>
        <end position="1569"/>
    </location>
</feature>
<reference evidence="8" key="1">
    <citation type="submission" date="2025-08" db="UniProtKB">
        <authorList>
            <consortium name="Ensembl"/>
        </authorList>
    </citation>
    <scope>IDENTIFICATION</scope>
</reference>
<evidence type="ECO:0000256" key="1">
    <source>
        <dbReference type="ARBA" id="ARBA00022574"/>
    </source>
</evidence>
<dbReference type="GO" id="GO:0019882">
    <property type="term" value="P:antigen processing and presentation"/>
    <property type="evidence" value="ECO:0007669"/>
    <property type="project" value="TreeGrafter"/>
</dbReference>
<name>A0A672RKJ3_SINGR</name>
<evidence type="ECO:0000256" key="3">
    <source>
        <dbReference type="PROSITE-ProRule" id="PRU00221"/>
    </source>
</evidence>
<dbReference type="InterPro" id="IPR011993">
    <property type="entry name" value="PH-like_dom_sf"/>
</dbReference>
<evidence type="ECO:0000259" key="7">
    <source>
        <dbReference type="PROSITE" id="PS51783"/>
    </source>
</evidence>
<dbReference type="Ensembl" id="ENSSGRT00000095607.1">
    <property type="protein sequence ID" value="ENSSGRP00000089838.1"/>
    <property type="gene ID" value="ENSSGRG00000045068.1"/>
</dbReference>
<dbReference type="CDD" id="cd06071">
    <property type="entry name" value="Beach"/>
    <property type="match status" value="1"/>
</dbReference>
<dbReference type="Gene3D" id="1.10.1540.10">
    <property type="entry name" value="BEACH domain"/>
    <property type="match status" value="1"/>
</dbReference>
<accession>A0A672RKJ3</accession>
<organism evidence="8 9">
    <name type="scientific">Sinocyclocheilus grahami</name>
    <name type="common">Dianchi golden-line fish</name>
    <name type="synonym">Barbus grahami</name>
    <dbReference type="NCBI Taxonomy" id="75366"/>
    <lineage>
        <taxon>Eukaryota</taxon>
        <taxon>Metazoa</taxon>
        <taxon>Chordata</taxon>
        <taxon>Craniata</taxon>
        <taxon>Vertebrata</taxon>
        <taxon>Euteleostomi</taxon>
        <taxon>Actinopterygii</taxon>
        <taxon>Neopterygii</taxon>
        <taxon>Teleostei</taxon>
        <taxon>Ostariophysi</taxon>
        <taxon>Cypriniformes</taxon>
        <taxon>Cyprinidae</taxon>
        <taxon>Cyprininae</taxon>
        <taxon>Sinocyclocheilus</taxon>
    </lineage>
</organism>
<protein>
    <submittedName>
        <fullName evidence="8">WDFY family member 4</fullName>
    </submittedName>
</protein>
<dbReference type="Pfam" id="PF00400">
    <property type="entry name" value="WD40"/>
    <property type="match status" value="2"/>
</dbReference>
<sequence length="2167" mass="244116">MDRINKENGELSASGESSESIEVKTTQIQSETNGDLKAHEDPVVLLKEQLTQLGTISQQSPEQRDQELNRLLLLFIQVQKISELIIQLIKHYTLNILQLLNTSVFTLIFGVLFSLANNCMKICIQNMHKISENIPVHVLAEVAVSVFSFVKDSYPVSPALFEEFENNDGYSIFQAILLRCEEQVTEEHFLAVQDLLGLIASFTLFGKAELKVAICVNNPQPPGFTFDPTLTNGSPVRNLTAFKIIQSSFLRSGNTVICGQILRTIQMIWSWEKANFFLLEWSLQSLAQLAECVWQKSAPVHLIFFELLETVIYQLSYIPHETIRKVQAVLKQGCSEAFNVAALDCFYGLIIHSGLLSEVLSDGGLMEQLLFELKRRAKIIRKAGVAGESFVEEKADNYERKLTTSILNVVAALALQSVRNTVFIRDLGMIPYVKIFLDVEQFRSPALCILEQLSEVNPEEYMSTAIGALCSSTESEIRLKQDLLQSIMKVLENPNSWNAFRTSGGFTGLLSIVVDMEGSLLEAPTGPWATLSRQSLVELLLLTLHTLALVVHVHPVNGHFFHTTGVCEKLGDALMQLGCFQRGVPVETDKESSDCRTFQEFVEAVERPEPQLPPPLGDCVKLLGFLEQFATSVSLVADPCARLHDNNDAGEIQRTGEPSNDDEALNHTRAASVSYVSTDSGRAYCDLTILHPGAVKLIMTLLPSIYCPSDPCLSEELQLAVAHHVQTLVKSERNRQIMCEFGLASTLLTHCKHILIDNSHSLHLPIVRILEKLASQSMDHKCLRSALLKTSSDSGTVVPLHRIISLVSITTPRSFQPHKVSISPSFVEFDMTDSGYGGSQQNAEVMHRLNMMSKLLILLHDNSVTRRKVSIICTIIRSLLEEHFNTTDIKSNQEEIFFALGSDWFLLFLQGHIHTSTVLLVLTLLTHFLSYPSILAKFREGVSPGTLVETMEMPTNITDNLKSRSWSFECLSCICPGFEVLQKLLVSHIHLPQVYGAISALLIGKPDFQVLAGQVEVTLPNCLICQNVLICNGVQLCADAACVLLELIKVIITKPVTGSADGWEVHYPGSVMQFLCLVNSLFPQDPLWTSPDFLSSLASAVFPFETPEVRLLGTVPFFCNVAFFSKMLVEKLYSGMYVVEPENLLVFMAEQIAVALEKGHGHREITVSILYKNLNRALLYFLSRPRQTPAEQELVVQTLRMLQQHWDVIMATYNANVHFIICLMHCLVLVRSGSFLEGFGCEVHKKPTRNIWRHIFLHKNNRVMSQTIVTDSAEVMRERRQALEEAYKIDLSAKSGSKEGQVSMGDVSPLWEETAMKAWQLFIGQSLLVCQHLRLLSAILFCSSSKVLQKLLRLIQVSHLSCHFYDQRSFFFYIVYLHISLKVHILCVPDPRILCEPTREVEEEHGLDYQHLTFFPVLNEATPLPEDFSEQCMDTQLILKELEPTEEVKAKHCVVVVSGHVLTEGVLLFGKADLYICEGFTLTSTGDVCCRIHHQTNVRDSYVCNMMNKEKSSVSPSCKRWSYDDIKEANFMRFLLEDNALEIFLKNGTSVFLVFFNNDHVNAHKRKAAAVEKTALIKWQRGEVSNFEYLMHLNTLAGRTYNDLMQYPVFPWIIADYESEILDLSHPATFRDLSKPMGAQNEKRKEKFIQRYNEVESNDGDLSAQCHYCTHYSSAIIVASYLVRMEPFSQTFLHLQGGMFDVPERMFHSIQNEWESASKDNMSDVRELIPEFFYLPDFLVNSNQFDFGCMQDGTPLDDVVLPPWAKGDPQEFIRVHREALESDYVSARLHLWIDLIFGYKQQGPPTVEALNTFHPYFYTDKHDRASMKDPVVKSTVLGYISNFGQMPKQLFTKPHPSRTPHKGAAGKETSVSSQITPFFFKLDKLKPSAQHVTLHKPAFLLFLYKELTLGPVGQIVCREKDVLVVEKNKLLIPPHWNTYFSWGSYDQTCSFGSYTAEKVLCESLSDWGYPVCAACPNNSTIITAGTSTVVCVWDVSISKDKLKHMRLRQTLYGHTDTVTCLVASEAHSMIISGSLDQTCILWDLEDLSYITQLPEHSSAVSALAINDLTGEIVSCAGTHLNLWTMKGQLLASLNTSCRPEGNILCCCFTQKYEWDPRNVIITGSADGIVRVWPDLQNGLFRCSPEGSDQKMMRRSIHVANFIMREFK</sequence>
<dbReference type="InterPro" id="IPR036322">
    <property type="entry name" value="WD40_repeat_dom_sf"/>
</dbReference>
<dbReference type="Pfam" id="PF14844">
    <property type="entry name" value="PH_BEACH"/>
    <property type="match status" value="1"/>
</dbReference>
<dbReference type="InParanoid" id="A0A672RKJ3"/>
<gene>
    <name evidence="8" type="primary">LOC107548606</name>
</gene>
<evidence type="ECO:0000313" key="9">
    <source>
        <dbReference type="Proteomes" id="UP000472262"/>
    </source>
</evidence>
<keyword evidence="5" id="KW-0812">Transmembrane</keyword>
<evidence type="ECO:0000313" key="8">
    <source>
        <dbReference type="Ensembl" id="ENSSGRP00000089838.1"/>
    </source>
</evidence>
<dbReference type="InterPro" id="IPR001680">
    <property type="entry name" value="WD40_rpt"/>
</dbReference>
<dbReference type="FunFam" id="1.10.1540.10:FF:000002">
    <property type="entry name" value="WD repeat and FYVE domain containing 3"/>
    <property type="match status" value="1"/>
</dbReference>
<dbReference type="PROSITE" id="PS50082">
    <property type="entry name" value="WD_REPEATS_2"/>
    <property type="match status" value="1"/>
</dbReference>
<dbReference type="SMART" id="SM01026">
    <property type="entry name" value="Beach"/>
    <property type="match status" value="1"/>
</dbReference>
<proteinExistence type="predicted"/>
<dbReference type="InterPro" id="IPR036372">
    <property type="entry name" value="BEACH_dom_sf"/>
</dbReference>
<dbReference type="InterPro" id="IPR051944">
    <property type="entry name" value="BEACH_domain_protein"/>
</dbReference>
<keyword evidence="5" id="KW-1133">Transmembrane helix</keyword>
<dbReference type="PROSITE" id="PS51783">
    <property type="entry name" value="PH_BEACH"/>
    <property type="match status" value="1"/>
</dbReference>
<dbReference type="Gene3D" id="2.130.10.10">
    <property type="entry name" value="YVTN repeat-like/Quinoprotein amine dehydrogenase"/>
    <property type="match status" value="1"/>
</dbReference>
<feature type="compositionally biased region" description="Polar residues" evidence="4">
    <location>
        <begin position="23"/>
        <end position="33"/>
    </location>
</feature>
<dbReference type="InterPro" id="IPR019775">
    <property type="entry name" value="WD40_repeat_CS"/>
</dbReference>
<dbReference type="PANTHER" id="PTHR46108:SF3">
    <property type="entry name" value="WD REPEAT- AND FYVE DOMAIN-CONTAINING PROTEIN 4"/>
    <property type="match status" value="1"/>
</dbReference>
<dbReference type="PANTHER" id="PTHR46108">
    <property type="entry name" value="BLUE CHEESE"/>
    <property type="match status" value="1"/>
</dbReference>
<dbReference type="CDD" id="cd01201">
    <property type="entry name" value="PH_BEACH"/>
    <property type="match status" value="1"/>
</dbReference>
<dbReference type="Proteomes" id="UP000472262">
    <property type="component" value="Unassembled WGS sequence"/>
</dbReference>
<feature type="repeat" description="WD" evidence="3">
    <location>
        <begin position="2011"/>
        <end position="2052"/>
    </location>
</feature>
<evidence type="ECO:0000256" key="4">
    <source>
        <dbReference type="SAM" id="MobiDB-lite"/>
    </source>
</evidence>
<dbReference type="SUPFAM" id="SSF50729">
    <property type="entry name" value="PH domain-like"/>
    <property type="match status" value="1"/>
</dbReference>
<feature type="domain" description="BEACH" evidence="6">
    <location>
        <begin position="1564"/>
        <end position="1858"/>
    </location>
</feature>
<dbReference type="InterPro" id="IPR015943">
    <property type="entry name" value="WD40/YVTN_repeat-like_dom_sf"/>
</dbReference>
<dbReference type="SMART" id="SM00320">
    <property type="entry name" value="WD40"/>
    <property type="match status" value="4"/>
</dbReference>
<feature type="transmembrane region" description="Helical" evidence="5">
    <location>
        <begin position="96"/>
        <end position="116"/>
    </location>
</feature>
<reference evidence="8" key="2">
    <citation type="submission" date="2025-09" db="UniProtKB">
        <authorList>
            <consortium name="Ensembl"/>
        </authorList>
    </citation>
    <scope>IDENTIFICATION</scope>
</reference>
<feature type="region of interest" description="Disordered" evidence="4">
    <location>
        <begin position="1"/>
        <end position="37"/>
    </location>
</feature>